<dbReference type="Proteomes" id="UP000386466">
    <property type="component" value="Unassembled WGS sequence"/>
</dbReference>
<proteinExistence type="predicted"/>
<name>A0A485ME08_LYNPA</name>
<reference evidence="2 3" key="1">
    <citation type="submission" date="2019-01" db="EMBL/GenBank/DDBJ databases">
        <authorList>
            <person name="Alioto T."/>
            <person name="Alioto T."/>
        </authorList>
    </citation>
    <scope>NUCLEOTIDE SEQUENCE [LARGE SCALE GENOMIC DNA]</scope>
</reference>
<feature type="region of interest" description="Disordered" evidence="1">
    <location>
        <begin position="34"/>
        <end position="53"/>
    </location>
</feature>
<sequence>MNKVRTLVDNAHSCGPVIKKFKEEEKTVKEAEKRAKAEAQWKGREAKEKQRQAELEASWLVKEKEEEEVRQ</sequence>
<organism evidence="2 3">
    <name type="scientific">Lynx pardinus</name>
    <name type="common">Iberian lynx</name>
    <name type="synonym">Felis pardina</name>
    <dbReference type="NCBI Taxonomy" id="191816"/>
    <lineage>
        <taxon>Eukaryota</taxon>
        <taxon>Metazoa</taxon>
        <taxon>Chordata</taxon>
        <taxon>Craniata</taxon>
        <taxon>Vertebrata</taxon>
        <taxon>Euteleostomi</taxon>
        <taxon>Mammalia</taxon>
        <taxon>Eutheria</taxon>
        <taxon>Laurasiatheria</taxon>
        <taxon>Carnivora</taxon>
        <taxon>Feliformia</taxon>
        <taxon>Felidae</taxon>
        <taxon>Felinae</taxon>
        <taxon>Lynx</taxon>
    </lineage>
</organism>
<keyword evidence="3" id="KW-1185">Reference proteome</keyword>
<dbReference type="AlphaFoldDB" id="A0A485ME08"/>
<evidence type="ECO:0000313" key="2">
    <source>
        <dbReference type="EMBL" id="VFV17806.1"/>
    </source>
</evidence>
<accession>A0A485ME08</accession>
<evidence type="ECO:0000256" key="1">
    <source>
        <dbReference type="SAM" id="MobiDB-lite"/>
    </source>
</evidence>
<dbReference type="EMBL" id="CAAGRJ010000335">
    <property type="protein sequence ID" value="VFV17806.1"/>
    <property type="molecule type" value="Genomic_DNA"/>
</dbReference>
<protein>
    <submittedName>
        <fullName evidence="2">Dnaj homolog subfamily c member 2</fullName>
    </submittedName>
</protein>
<evidence type="ECO:0000313" key="3">
    <source>
        <dbReference type="Proteomes" id="UP000386466"/>
    </source>
</evidence>
<gene>
    <name evidence="2" type="ORF">LYPA_23C013023</name>
</gene>